<dbReference type="GO" id="GO:0003700">
    <property type="term" value="F:DNA-binding transcription factor activity"/>
    <property type="evidence" value="ECO:0007669"/>
    <property type="project" value="TreeGrafter"/>
</dbReference>
<evidence type="ECO:0000313" key="4">
    <source>
        <dbReference type="EMBL" id="KEP47999.1"/>
    </source>
</evidence>
<dbReference type="AlphaFoldDB" id="A0A074RMC4"/>
<keyword evidence="5" id="KW-1185">Reference proteome</keyword>
<organism evidence="4 5">
    <name type="scientific">Rhizoctonia solani 123E</name>
    <dbReference type="NCBI Taxonomy" id="1423351"/>
    <lineage>
        <taxon>Eukaryota</taxon>
        <taxon>Fungi</taxon>
        <taxon>Dikarya</taxon>
        <taxon>Basidiomycota</taxon>
        <taxon>Agaricomycotina</taxon>
        <taxon>Agaricomycetes</taxon>
        <taxon>Cantharellales</taxon>
        <taxon>Ceratobasidiaceae</taxon>
        <taxon>Rhizoctonia</taxon>
    </lineage>
</organism>
<dbReference type="Pfam" id="PF11951">
    <property type="entry name" value="Fungal_trans_2"/>
    <property type="match status" value="1"/>
</dbReference>
<sequence>MSYNAISQFNCLDCRKRGTVCLCDHLNRECRTHVGAGTLDYRPMRTEILSYAAVTQDTTQTALLVGMRFESRQPEPMKRPQVFNNPRLTKTAHGASSMKTKCLQFDPYHSSSQLAATQQPLTPPYTPDDLLSCEDHCPKSLEPAGFLESIFSLGWPGDQPNRVSQSLQAHRSIEPSQSDVNSDEPEDPEHVQGAMVGFLSLDRNVESNGLPFILQAYATWMSLFLFEPLRVVNIARNDVSRSYILGGEYRQIMNLVAITVYEHTRSSDYDSVRSPYSSMAEAILRRRLSKAGAHAGTSRDMDRRMALLAILRTCEFIAGLCDMGSLSRALSFMQYMAPVFRRACPGPLDGLVNLPTVLTSMGSSIQFYATFDVVLGVLTGRPMFFRYAVNFSPEVPESLFFIENGPGMRWKFGFPDRLLLTFARMNGLYEDFGTSVPNQLVDELKEEIERTRPIVSNMDAPALAKGRIVVQECWILAALIYLYMGLCGACSTDARVASVRTRFMRTLALVEPKRSVDSFLVFPLVILGLAADDWDERIIIRRRMLGVSECTRPGTLGNDFLRMLDNIWSKRSPVVWSDLRQVCWEVSGV</sequence>
<dbReference type="PANTHER" id="PTHR37534">
    <property type="entry name" value="TRANSCRIPTIONAL ACTIVATOR PROTEIN UGA3"/>
    <property type="match status" value="1"/>
</dbReference>
<proteinExistence type="predicted"/>
<keyword evidence="2" id="KW-0539">Nucleus</keyword>
<protein>
    <submittedName>
        <fullName evidence="4">Fungal-specific transcription factor domain protein</fullName>
    </submittedName>
</protein>
<reference evidence="4 5" key="1">
    <citation type="submission" date="2013-12" db="EMBL/GenBank/DDBJ databases">
        <authorList>
            <person name="Cubeta M."/>
            <person name="Pakala S."/>
            <person name="Fedorova N."/>
            <person name="Thomas E."/>
            <person name="Dean R."/>
            <person name="Jabaji S."/>
            <person name="Neate S."/>
            <person name="Toda T."/>
            <person name="Tavantzis S."/>
            <person name="Vilgalys R."/>
            <person name="Bharathan N."/>
            <person name="Pakala S."/>
            <person name="Losada L.S."/>
            <person name="Zafar N."/>
            <person name="Nierman W."/>
        </authorList>
    </citation>
    <scope>NUCLEOTIDE SEQUENCE [LARGE SCALE GENOMIC DNA]</scope>
    <source>
        <strain evidence="4 5">123E</strain>
    </source>
</reference>
<evidence type="ECO:0000256" key="1">
    <source>
        <dbReference type="ARBA" id="ARBA00004123"/>
    </source>
</evidence>
<evidence type="ECO:0000256" key="3">
    <source>
        <dbReference type="SAM" id="MobiDB-lite"/>
    </source>
</evidence>
<gene>
    <name evidence="4" type="ORF">V565_137080</name>
</gene>
<accession>A0A074RMC4</accession>
<dbReference type="GO" id="GO:0045944">
    <property type="term" value="P:positive regulation of transcription by RNA polymerase II"/>
    <property type="evidence" value="ECO:0007669"/>
    <property type="project" value="TreeGrafter"/>
</dbReference>
<dbReference type="Proteomes" id="UP000027456">
    <property type="component" value="Unassembled WGS sequence"/>
</dbReference>
<dbReference type="EMBL" id="AZST01000601">
    <property type="protein sequence ID" value="KEP47999.1"/>
    <property type="molecule type" value="Genomic_DNA"/>
</dbReference>
<dbReference type="OrthoDB" id="10306750at2759"/>
<comment type="caution">
    <text evidence="4">The sequence shown here is derived from an EMBL/GenBank/DDBJ whole genome shotgun (WGS) entry which is preliminary data.</text>
</comment>
<evidence type="ECO:0000313" key="5">
    <source>
        <dbReference type="Proteomes" id="UP000027456"/>
    </source>
</evidence>
<comment type="subcellular location">
    <subcellularLocation>
        <location evidence="1">Nucleus</location>
    </subcellularLocation>
</comment>
<dbReference type="GO" id="GO:0000976">
    <property type="term" value="F:transcription cis-regulatory region binding"/>
    <property type="evidence" value="ECO:0007669"/>
    <property type="project" value="TreeGrafter"/>
</dbReference>
<dbReference type="PANTHER" id="PTHR37534:SF7">
    <property type="entry name" value="TRANSCRIPTIONAL ACTIVATOR PROTEIN UGA3"/>
    <property type="match status" value="1"/>
</dbReference>
<dbReference type="InterPro" id="IPR021858">
    <property type="entry name" value="Fun_TF"/>
</dbReference>
<evidence type="ECO:0000256" key="2">
    <source>
        <dbReference type="ARBA" id="ARBA00023242"/>
    </source>
</evidence>
<feature type="compositionally biased region" description="Polar residues" evidence="3">
    <location>
        <begin position="161"/>
        <end position="180"/>
    </location>
</feature>
<dbReference type="HOGENOM" id="CLU_018785_0_2_1"/>
<name>A0A074RMC4_9AGAM</name>
<dbReference type="GO" id="GO:0005634">
    <property type="term" value="C:nucleus"/>
    <property type="evidence" value="ECO:0007669"/>
    <property type="project" value="UniProtKB-SubCell"/>
</dbReference>
<feature type="region of interest" description="Disordered" evidence="3">
    <location>
        <begin position="161"/>
        <end position="190"/>
    </location>
</feature>